<keyword evidence="7" id="KW-0482">Metalloprotease</keyword>
<evidence type="ECO:0000256" key="4">
    <source>
        <dbReference type="ARBA" id="ARBA00022723"/>
    </source>
</evidence>
<gene>
    <name evidence="10" type="ORF">AAE3_LOCUS6596</name>
</gene>
<keyword evidence="6" id="KW-0862">Zinc</keyword>
<evidence type="ECO:0000313" key="11">
    <source>
        <dbReference type="Proteomes" id="UP000467700"/>
    </source>
</evidence>
<dbReference type="PANTHER" id="PTHR37016:SF3">
    <property type="entry name" value="NEUTRAL PROTEASE 2-RELATED"/>
    <property type="match status" value="1"/>
</dbReference>
<dbReference type="AlphaFoldDB" id="A0A8S0XJ61"/>
<sequence length="347" mass="36211">MFSNTLRATLIALASLAVAVSAEPSLSLKVTGPESVQDVDNLKLVATITNTGDETLKVLNDPRGALSQMATNTFTITDATGARPSFTGIKVKYVPSTAATAGAFTILAPGQSVEVEHNLGAAYNFTLPGAGAYDIHASNLFYIVNPDSSISTVYADSASAHSAKVSGRLAVARPRLGKRATYVGCSSTRQTALVSAASAAQSYASAALSYASSHTSATTRYTTWFGTYTTARHDTIVSHFSAISANTFSSFTYDCTCTDSGTYAYVYPSDFGHIYLCGAFWNAPTTGTDSKGGTIIHESSHFTANGGTDDHAYGQSACKSLAISNPAQAVDNADSHEYFAENNPALA</sequence>
<comment type="similarity">
    <text evidence="2">Belongs to the peptidase M35 family.</text>
</comment>
<dbReference type="GO" id="GO:0006508">
    <property type="term" value="P:proteolysis"/>
    <property type="evidence" value="ECO:0007669"/>
    <property type="project" value="UniProtKB-KW"/>
</dbReference>
<dbReference type="InterPro" id="IPR050414">
    <property type="entry name" value="Fungal_M35_metalloproteases"/>
</dbReference>
<dbReference type="SUPFAM" id="SSF55486">
    <property type="entry name" value="Metalloproteases ('zincins'), catalytic domain"/>
    <property type="match status" value="1"/>
</dbReference>
<evidence type="ECO:0000313" key="10">
    <source>
        <dbReference type="EMBL" id="CAA7264263.1"/>
    </source>
</evidence>
<evidence type="ECO:0000256" key="3">
    <source>
        <dbReference type="ARBA" id="ARBA00022670"/>
    </source>
</evidence>
<keyword evidence="8" id="KW-0732">Signal</keyword>
<evidence type="ECO:0000256" key="6">
    <source>
        <dbReference type="ARBA" id="ARBA00022833"/>
    </source>
</evidence>
<reference evidence="10 11" key="1">
    <citation type="submission" date="2020-01" db="EMBL/GenBank/DDBJ databases">
        <authorList>
            <person name="Gupta K D."/>
        </authorList>
    </citation>
    <scope>NUCLEOTIDE SEQUENCE [LARGE SCALE GENOMIC DNA]</scope>
</reference>
<organism evidence="10 11">
    <name type="scientific">Cyclocybe aegerita</name>
    <name type="common">Black poplar mushroom</name>
    <name type="synonym">Agrocybe aegerita</name>
    <dbReference type="NCBI Taxonomy" id="1973307"/>
    <lineage>
        <taxon>Eukaryota</taxon>
        <taxon>Fungi</taxon>
        <taxon>Dikarya</taxon>
        <taxon>Basidiomycota</taxon>
        <taxon>Agaricomycotina</taxon>
        <taxon>Agaricomycetes</taxon>
        <taxon>Agaricomycetidae</taxon>
        <taxon>Agaricales</taxon>
        <taxon>Agaricineae</taxon>
        <taxon>Bolbitiaceae</taxon>
        <taxon>Cyclocybe</taxon>
    </lineage>
</organism>
<evidence type="ECO:0000256" key="2">
    <source>
        <dbReference type="ARBA" id="ARBA00010279"/>
    </source>
</evidence>
<feature type="signal peptide" evidence="8">
    <location>
        <begin position="1"/>
        <end position="22"/>
    </location>
</feature>
<dbReference type="OrthoDB" id="412874at2759"/>
<dbReference type="SMART" id="SM01351">
    <property type="entry name" value="Aspzincin_M35"/>
    <property type="match status" value="1"/>
</dbReference>
<name>A0A8S0XJ61_CYCAE</name>
<accession>A0A8S0XJ61</accession>
<evidence type="ECO:0000256" key="8">
    <source>
        <dbReference type="SAM" id="SignalP"/>
    </source>
</evidence>
<keyword evidence="3" id="KW-0645">Protease</keyword>
<proteinExistence type="inferred from homology"/>
<dbReference type="InterPro" id="IPR024079">
    <property type="entry name" value="MetalloPept_cat_dom_sf"/>
</dbReference>
<dbReference type="Gene3D" id="3.40.390.10">
    <property type="entry name" value="Collagenase (Catalytic Domain)"/>
    <property type="match status" value="1"/>
</dbReference>
<comment type="cofactor">
    <cofactor evidence="1">
        <name>Zn(2+)</name>
        <dbReference type="ChEBI" id="CHEBI:29105"/>
    </cofactor>
</comment>
<evidence type="ECO:0000256" key="5">
    <source>
        <dbReference type="ARBA" id="ARBA00022801"/>
    </source>
</evidence>
<dbReference type="EMBL" id="CACVBS010000044">
    <property type="protein sequence ID" value="CAA7264263.1"/>
    <property type="molecule type" value="Genomic_DNA"/>
</dbReference>
<keyword evidence="4" id="KW-0479">Metal-binding</keyword>
<dbReference type="InterPro" id="IPR029463">
    <property type="entry name" value="Lys_MEP"/>
</dbReference>
<dbReference type="Pfam" id="PF14521">
    <property type="entry name" value="Aspzincin_M35"/>
    <property type="match status" value="1"/>
</dbReference>
<protein>
    <recommendedName>
        <fullName evidence="9">Lysine-specific metallo-endopeptidase domain-containing protein</fullName>
    </recommendedName>
</protein>
<evidence type="ECO:0000256" key="1">
    <source>
        <dbReference type="ARBA" id="ARBA00001947"/>
    </source>
</evidence>
<dbReference type="GO" id="GO:0046872">
    <property type="term" value="F:metal ion binding"/>
    <property type="evidence" value="ECO:0007669"/>
    <property type="project" value="UniProtKB-KW"/>
</dbReference>
<dbReference type="Proteomes" id="UP000467700">
    <property type="component" value="Unassembled WGS sequence"/>
</dbReference>
<dbReference type="InterPro" id="IPR034115">
    <property type="entry name" value="M35_peptidyl-Lys"/>
</dbReference>
<feature type="domain" description="Lysine-specific metallo-endopeptidase" evidence="9">
    <location>
        <begin position="209"/>
        <end position="341"/>
    </location>
</feature>
<comment type="caution">
    <text evidence="10">The sequence shown here is derived from an EMBL/GenBank/DDBJ whole genome shotgun (WGS) entry which is preliminary data.</text>
</comment>
<keyword evidence="11" id="KW-1185">Reference proteome</keyword>
<feature type="chain" id="PRO_5035940773" description="Lysine-specific metallo-endopeptidase domain-containing protein" evidence="8">
    <location>
        <begin position="23"/>
        <end position="347"/>
    </location>
</feature>
<dbReference type="CDD" id="cd11306">
    <property type="entry name" value="M35_peptidyl-Lys"/>
    <property type="match status" value="1"/>
</dbReference>
<dbReference type="GO" id="GO:0004222">
    <property type="term" value="F:metalloendopeptidase activity"/>
    <property type="evidence" value="ECO:0007669"/>
    <property type="project" value="InterPro"/>
</dbReference>
<keyword evidence="5" id="KW-0378">Hydrolase</keyword>
<evidence type="ECO:0000256" key="7">
    <source>
        <dbReference type="ARBA" id="ARBA00023049"/>
    </source>
</evidence>
<dbReference type="PANTHER" id="PTHR37016">
    <property type="match status" value="1"/>
</dbReference>
<dbReference type="Gene3D" id="2.60.40.2970">
    <property type="match status" value="1"/>
</dbReference>
<evidence type="ECO:0000259" key="9">
    <source>
        <dbReference type="SMART" id="SM01351"/>
    </source>
</evidence>